<keyword evidence="2" id="KW-1185">Reference proteome</keyword>
<gene>
    <name evidence="1" type="ORF">ARMSODRAFT_715568</name>
</gene>
<sequence>MNFRSNHFAISRSCERLRIGFVRIGPNLPNLFFPNGHDQTAGSTDPEGNNRMRCGLFFPTRLGISRIRTVHSGPSQFKVLSDPTPLHYSDLSTPEAARGRNATIFSLLAQGDYGTAEKFINRFIDAASRLEQPQQNTVLNSARRPISTLIHAYVRAGMAHHAARHVYVMLHRKRPLKTRTLVAVINSLLSSVPDEVGEKDPKRHFFASYVLSLQSDRVTDPYLRNALELWIKAEKARLPAAKETFQGLLATLIAQEECVSAGAVFSRVSRRHWEYMAMRDMHHHPRDVTMTNQRFPINPAEAPSYPDPRLFENLVFLCMSVLRRTEATRGQQQIRRSAGHGLIFLASLLHHRQIPFPEVGPLISALFYCMLLSDSLWVPENPFGGTMHSFQRQTSRLGQYAHGVIKSLARRLPNRSPPTAYRSQRYSILPVLSYDSYRDLLMGLTESFHDPVLTLEVWESMVEQHLGTQDAEEFSKNFMDVLPEEGVFRERFDKILRRWRRSRRKIVIPIFTREGETKMNELMEALGDAVAGGKMNTRDAETPPIPPSES</sequence>
<protein>
    <submittedName>
        <fullName evidence="1">Uncharacterized protein</fullName>
    </submittedName>
</protein>
<dbReference type="AlphaFoldDB" id="A0A2H3CAD6"/>
<evidence type="ECO:0000313" key="2">
    <source>
        <dbReference type="Proteomes" id="UP000218334"/>
    </source>
</evidence>
<name>A0A2H3CAD6_9AGAR</name>
<dbReference type="Proteomes" id="UP000218334">
    <property type="component" value="Unassembled WGS sequence"/>
</dbReference>
<reference evidence="2" key="1">
    <citation type="journal article" date="2017" name="Nat. Ecol. Evol.">
        <title>Genome expansion and lineage-specific genetic innovations in the forest pathogenic fungi Armillaria.</title>
        <authorList>
            <person name="Sipos G."/>
            <person name="Prasanna A.N."/>
            <person name="Walter M.C."/>
            <person name="O'Connor E."/>
            <person name="Balint B."/>
            <person name="Krizsan K."/>
            <person name="Kiss B."/>
            <person name="Hess J."/>
            <person name="Varga T."/>
            <person name="Slot J."/>
            <person name="Riley R."/>
            <person name="Boka B."/>
            <person name="Rigling D."/>
            <person name="Barry K."/>
            <person name="Lee J."/>
            <person name="Mihaltcheva S."/>
            <person name="LaButti K."/>
            <person name="Lipzen A."/>
            <person name="Waldron R."/>
            <person name="Moloney N.M."/>
            <person name="Sperisen C."/>
            <person name="Kredics L."/>
            <person name="Vagvoelgyi C."/>
            <person name="Patrignani A."/>
            <person name="Fitzpatrick D."/>
            <person name="Nagy I."/>
            <person name="Doyle S."/>
            <person name="Anderson J.B."/>
            <person name="Grigoriev I.V."/>
            <person name="Gueldener U."/>
            <person name="Muensterkoetter M."/>
            <person name="Nagy L.G."/>
        </authorList>
    </citation>
    <scope>NUCLEOTIDE SEQUENCE [LARGE SCALE GENOMIC DNA]</scope>
    <source>
        <strain evidence="2">28-4</strain>
    </source>
</reference>
<proteinExistence type="predicted"/>
<evidence type="ECO:0000313" key="1">
    <source>
        <dbReference type="EMBL" id="PBK73103.1"/>
    </source>
</evidence>
<dbReference type="EMBL" id="KZ293421">
    <property type="protein sequence ID" value="PBK73103.1"/>
    <property type="molecule type" value="Genomic_DNA"/>
</dbReference>
<organism evidence="1 2">
    <name type="scientific">Armillaria solidipes</name>
    <dbReference type="NCBI Taxonomy" id="1076256"/>
    <lineage>
        <taxon>Eukaryota</taxon>
        <taxon>Fungi</taxon>
        <taxon>Dikarya</taxon>
        <taxon>Basidiomycota</taxon>
        <taxon>Agaricomycotina</taxon>
        <taxon>Agaricomycetes</taxon>
        <taxon>Agaricomycetidae</taxon>
        <taxon>Agaricales</taxon>
        <taxon>Marasmiineae</taxon>
        <taxon>Physalacriaceae</taxon>
        <taxon>Armillaria</taxon>
    </lineage>
</organism>
<accession>A0A2H3CAD6</accession>